<keyword evidence="1" id="KW-0880">Kelch repeat</keyword>
<dbReference type="PANTHER" id="PTHR46344">
    <property type="entry name" value="OS02G0202900 PROTEIN"/>
    <property type="match status" value="1"/>
</dbReference>
<accession>A0A813DTK2</accession>
<sequence>MPGGPRAWAHAAVLPQGTGLVVFGGCNGDPGAGELNIAERWDSEGEVWELLPPMADRRSGAAVAVVGGWVYACGGCAGSVYLKAVERLGLTPASGAGSRWQWQTVPAMSTPRADSAVVVAGGCLYVCGGESGHGPPLSSVERFDPEAMCWESLPEMTEAKAGAAAAAVAGKLYIFGGFNEQALDSVEYLDLTRVNYLGAKSSTSTKPVSSSCGNDEQGTATGGHSNMMTGRDNPNSSSSIKINTGSNFASVNIGNSNQINKSINSDKGAGTSVAVETGTDGGAVWQRLPPMPGGKRAGGSAFARIP</sequence>
<dbReference type="Proteomes" id="UP000654075">
    <property type="component" value="Unassembled WGS sequence"/>
</dbReference>
<dbReference type="Pfam" id="PF24681">
    <property type="entry name" value="Kelch_KLHDC2_KLHL20_DRC7"/>
    <property type="match status" value="1"/>
</dbReference>
<keyword evidence="2" id="KW-0677">Repeat</keyword>
<dbReference type="InterPro" id="IPR011043">
    <property type="entry name" value="Gal_Oxase/kelch_b-propeller"/>
</dbReference>
<dbReference type="InterPro" id="IPR015915">
    <property type="entry name" value="Kelch-typ_b-propeller"/>
</dbReference>
<protein>
    <submittedName>
        <fullName evidence="4">Uncharacterized protein</fullName>
    </submittedName>
</protein>
<feature type="compositionally biased region" description="Polar residues" evidence="3">
    <location>
        <begin position="212"/>
        <end position="242"/>
    </location>
</feature>
<feature type="compositionally biased region" description="Low complexity" evidence="3">
    <location>
        <begin position="201"/>
        <end position="211"/>
    </location>
</feature>
<comment type="caution">
    <text evidence="4">The sequence shown here is derived from an EMBL/GenBank/DDBJ whole genome shotgun (WGS) entry which is preliminary data.</text>
</comment>
<evidence type="ECO:0000256" key="2">
    <source>
        <dbReference type="ARBA" id="ARBA00022737"/>
    </source>
</evidence>
<proteinExistence type="predicted"/>
<gene>
    <name evidence="4" type="ORF">PGLA1383_LOCUS9938</name>
</gene>
<organism evidence="4 5">
    <name type="scientific">Polarella glacialis</name>
    <name type="common">Dinoflagellate</name>
    <dbReference type="NCBI Taxonomy" id="89957"/>
    <lineage>
        <taxon>Eukaryota</taxon>
        <taxon>Sar</taxon>
        <taxon>Alveolata</taxon>
        <taxon>Dinophyceae</taxon>
        <taxon>Suessiales</taxon>
        <taxon>Suessiaceae</taxon>
        <taxon>Polarella</taxon>
    </lineage>
</organism>
<evidence type="ECO:0000256" key="3">
    <source>
        <dbReference type="SAM" id="MobiDB-lite"/>
    </source>
</evidence>
<keyword evidence="5" id="KW-1185">Reference proteome</keyword>
<dbReference type="EMBL" id="CAJNNV010004800">
    <property type="protein sequence ID" value="CAE8591254.1"/>
    <property type="molecule type" value="Genomic_DNA"/>
</dbReference>
<feature type="region of interest" description="Disordered" evidence="3">
    <location>
        <begin position="281"/>
        <end position="306"/>
    </location>
</feature>
<dbReference type="SMART" id="SM00612">
    <property type="entry name" value="Kelch"/>
    <property type="match status" value="4"/>
</dbReference>
<dbReference type="InterPro" id="IPR006652">
    <property type="entry name" value="Kelch_1"/>
</dbReference>
<dbReference type="AlphaFoldDB" id="A0A813DTK2"/>
<feature type="region of interest" description="Disordered" evidence="3">
    <location>
        <begin position="201"/>
        <end position="242"/>
    </location>
</feature>
<dbReference type="PROSITE" id="PS51257">
    <property type="entry name" value="PROKAR_LIPOPROTEIN"/>
    <property type="match status" value="1"/>
</dbReference>
<evidence type="ECO:0000313" key="4">
    <source>
        <dbReference type="EMBL" id="CAE8591254.1"/>
    </source>
</evidence>
<reference evidence="4" key="1">
    <citation type="submission" date="2021-02" db="EMBL/GenBank/DDBJ databases">
        <authorList>
            <person name="Dougan E. K."/>
            <person name="Rhodes N."/>
            <person name="Thang M."/>
            <person name="Chan C."/>
        </authorList>
    </citation>
    <scope>NUCLEOTIDE SEQUENCE</scope>
</reference>
<dbReference type="OrthoDB" id="191037at2759"/>
<dbReference type="SUPFAM" id="SSF50965">
    <property type="entry name" value="Galactose oxidase, central domain"/>
    <property type="match status" value="1"/>
</dbReference>
<dbReference type="Gene3D" id="2.120.10.80">
    <property type="entry name" value="Kelch-type beta propeller"/>
    <property type="match status" value="1"/>
</dbReference>
<evidence type="ECO:0000256" key="1">
    <source>
        <dbReference type="ARBA" id="ARBA00022441"/>
    </source>
</evidence>
<name>A0A813DTK2_POLGL</name>
<dbReference type="PANTHER" id="PTHR46344:SF27">
    <property type="entry name" value="KELCH REPEAT SUPERFAMILY PROTEIN"/>
    <property type="match status" value="1"/>
</dbReference>
<evidence type="ECO:0000313" key="5">
    <source>
        <dbReference type="Proteomes" id="UP000654075"/>
    </source>
</evidence>